<dbReference type="PROSITE" id="PS50110">
    <property type="entry name" value="RESPONSE_REGULATORY"/>
    <property type="match status" value="1"/>
</dbReference>
<dbReference type="Gene3D" id="3.60.40.10">
    <property type="entry name" value="PPM-type phosphatase domain"/>
    <property type="match status" value="1"/>
</dbReference>
<dbReference type="SUPFAM" id="SSF52172">
    <property type="entry name" value="CheY-like"/>
    <property type="match status" value="1"/>
</dbReference>
<keyword evidence="3" id="KW-0175">Coiled coil</keyword>
<dbReference type="Pfam" id="PF07228">
    <property type="entry name" value="SpoIIE"/>
    <property type="match status" value="1"/>
</dbReference>
<dbReference type="EMBL" id="RSCM01000006">
    <property type="protein sequence ID" value="RUS96714.1"/>
    <property type="molecule type" value="Genomic_DNA"/>
</dbReference>
<dbReference type="SMART" id="SM00448">
    <property type="entry name" value="REC"/>
    <property type="match status" value="1"/>
</dbReference>
<evidence type="ECO:0000313" key="6">
    <source>
        <dbReference type="Proteomes" id="UP000276103"/>
    </source>
</evidence>
<keyword evidence="1" id="KW-0378">Hydrolase</keyword>
<dbReference type="CDD" id="cd17574">
    <property type="entry name" value="REC_OmpR"/>
    <property type="match status" value="1"/>
</dbReference>
<dbReference type="InterPro" id="IPR001932">
    <property type="entry name" value="PPM-type_phosphatase-like_dom"/>
</dbReference>
<gene>
    <name evidence="5" type="ORF">DSM107003_21200</name>
</gene>
<protein>
    <recommendedName>
        <fullName evidence="4">Response regulatory domain-containing protein</fullName>
    </recommendedName>
</protein>
<name>A0A433US92_ANAVA</name>
<dbReference type="InterPro" id="IPR011006">
    <property type="entry name" value="CheY-like_superfamily"/>
</dbReference>
<evidence type="ECO:0000256" key="3">
    <source>
        <dbReference type="SAM" id="Coils"/>
    </source>
</evidence>
<evidence type="ECO:0000313" key="5">
    <source>
        <dbReference type="EMBL" id="RUS96714.1"/>
    </source>
</evidence>
<evidence type="ECO:0000259" key="4">
    <source>
        <dbReference type="PROSITE" id="PS50110"/>
    </source>
</evidence>
<keyword evidence="6" id="KW-1185">Reference proteome</keyword>
<dbReference type="GO" id="GO:0016791">
    <property type="term" value="F:phosphatase activity"/>
    <property type="evidence" value="ECO:0007669"/>
    <property type="project" value="TreeGrafter"/>
</dbReference>
<feature type="modified residue" description="4-aspartylphosphate" evidence="2">
    <location>
        <position position="52"/>
    </location>
</feature>
<evidence type="ECO:0000256" key="1">
    <source>
        <dbReference type="ARBA" id="ARBA00022801"/>
    </source>
</evidence>
<dbReference type="Proteomes" id="UP000276103">
    <property type="component" value="Unassembled WGS sequence"/>
</dbReference>
<organism evidence="5 6">
    <name type="scientific">Trichormus variabilis SAG 1403-4b</name>
    <dbReference type="NCBI Taxonomy" id="447716"/>
    <lineage>
        <taxon>Bacteria</taxon>
        <taxon>Bacillati</taxon>
        <taxon>Cyanobacteriota</taxon>
        <taxon>Cyanophyceae</taxon>
        <taxon>Nostocales</taxon>
        <taxon>Nostocaceae</taxon>
        <taxon>Trichormus</taxon>
    </lineage>
</organism>
<feature type="coiled-coil region" evidence="3">
    <location>
        <begin position="125"/>
        <end position="159"/>
    </location>
</feature>
<dbReference type="SUPFAM" id="SSF81606">
    <property type="entry name" value="PP2C-like"/>
    <property type="match status" value="1"/>
</dbReference>
<dbReference type="PANTHER" id="PTHR43156:SF2">
    <property type="entry name" value="STAGE II SPORULATION PROTEIN E"/>
    <property type="match status" value="1"/>
</dbReference>
<proteinExistence type="predicted"/>
<evidence type="ECO:0000256" key="2">
    <source>
        <dbReference type="PROSITE-ProRule" id="PRU00169"/>
    </source>
</evidence>
<keyword evidence="2" id="KW-0597">Phosphoprotein</keyword>
<dbReference type="RefSeq" id="WP_127053923.1">
    <property type="nucleotide sequence ID" value="NZ_RSCM01000006.1"/>
</dbReference>
<dbReference type="InterPro" id="IPR052016">
    <property type="entry name" value="Bact_Sigma-Reg"/>
</dbReference>
<dbReference type="InterPro" id="IPR001789">
    <property type="entry name" value="Sig_transdc_resp-reg_receiver"/>
</dbReference>
<dbReference type="OrthoDB" id="9763484at2"/>
<dbReference type="GO" id="GO:0000160">
    <property type="term" value="P:phosphorelay signal transduction system"/>
    <property type="evidence" value="ECO:0007669"/>
    <property type="project" value="InterPro"/>
</dbReference>
<sequence length="400" mass="44411">MFKILVIDDDPILRLALKKSLQNQGYDTTVASNGKEGITLAKQLRPALIVCDWVMSEMDGLEVCRHIKEDPELATTFFILLTAKGAAPGEEEERVKGLDAGADEFVSKPIEMNELKARIRAGLRLHQLNQDLQAKKQALEELNQTLQHQKQILETELAEAADYVRSLLPASLVGSVTIEALFLPSAQLGGDCFDYYWIDDENLAIYLLDVSGHGVGSALLSVSVLNVLRSQSLPNTNFYRPNEVLKALNHNFQMSSNGEKYFTIWYGVYNCVKRQLVYANAGHPPAVLLYGNNTSSINIKQLTSLDLPIGFVPDINFDIAVTEIEENSTLYIFSDGAYEIQQPDGTIWGLNSLLNLLSKSNKTNLADLNEVLAQIMELSSNPHLDDDLSLLQVKFGTHQI</sequence>
<dbReference type="PANTHER" id="PTHR43156">
    <property type="entry name" value="STAGE II SPORULATION PROTEIN E-RELATED"/>
    <property type="match status" value="1"/>
</dbReference>
<dbReference type="AlphaFoldDB" id="A0A433US92"/>
<dbReference type="InterPro" id="IPR036457">
    <property type="entry name" value="PPM-type-like_dom_sf"/>
</dbReference>
<dbReference type="Gene3D" id="3.40.50.2300">
    <property type="match status" value="1"/>
</dbReference>
<dbReference type="Pfam" id="PF00072">
    <property type="entry name" value="Response_reg"/>
    <property type="match status" value="1"/>
</dbReference>
<reference evidence="5 6" key="1">
    <citation type="journal article" date="2019" name="Genome Biol. Evol.">
        <title>Day and night: Metabolic profiles and evolutionary relationships of six axenic non-marine cyanobacteria.</title>
        <authorList>
            <person name="Will S.E."/>
            <person name="Henke P."/>
            <person name="Boedeker C."/>
            <person name="Huang S."/>
            <person name="Brinkmann H."/>
            <person name="Rohde M."/>
            <person name="Jarek M."/>
            <person name="Friedl T."/>
            <person name="Seufert S."/>
            <person name="Schumacher M."/>
            <person name="Overmann J."/>
            <person name="Neumann-Schaal M."/>
            <person name="Petersen J."/>
        </authorList>
    </citation>
    <scope>NUCLEOTIDE SEQUENCE [LARGE SCALE GENOMIC DNA]</scope>
    <source>
        <strain evidence="5 6">SAG 1403-4b</strain>
    </source>
</reference>
<feature type="domain" description="Response regulatory" evidence="4">
    <location>
        <begin position="3"/>
        <end position="123"/>
    </location>
</feature>
<accession>A0A433US92</accession>
<dbReference type="SMART" id="SM00331">
    <property type="entry name" value="PP2C_SIG"/>
    <property type="match status" value="1"/>
</dbReference>
<comment type="caution">
    <text evidence="5">The sequence shown here is derived from an EMBL/GenBank/DDBJ whole genome shotgun (WGS) entry which is preliminary data.</text>
</comment>